<dbReference type="PANTHER" id="PTHR43591">
    <property type="entry name" value="METHYLTRANSFERASE"/>
    <property type="match status" value="1"/>
</dbReference>
<dbReference type="EMBL" id="QEKY01000007">
    <property type="protein sequence ID" value="PVZ10731.1"/>
    <property type="molecule type" value="Genomic_DNA"/>
</dbReference>
<name>A0A2U1FEU6_9PORP</name>
<keyword evidence="2" id="KW-0489">Methyltransferase</keyword>
<dbReference type="GO" id="GO:0032259">
    <property type="term" value="P:methylation"/>
    <property type="evidence" value="ECO:0007669"/>
    <property type="project" value="UniProtKB-KW"/>
</dbReference>
<dbReference type="AlphaFoldDB" id="A0A2U1FEU6"/>
<keyword evidence="2" id="KW-0808">Transferase</keyword>
<comment type="caution">
    <text evidence="2">The sequence shown here is derived from an EMBL/GenBank/DDBJ whole genome shotgun (WGS) entry which is preliminary data.</text>
</comment>
<evidence type="ECO:0000313" key="2">
    <source>
        <dbReference type="EMBL" id="PVZ10731.1"/>
    </source>
</evidence>
<reference evidence="2 3" key="1">
    <citation type="submission" date="2018-04" db="EMBL/GenBank/DDBJ databases">
        <title>Genomic Encyclopedia of Type Strains, Phase IV (KMG-IV): sequencing the most valuable type-strain genomes for metagenomic binning, comparative biology and taxonomic classification.</title>
        <authorList>
            <person name="Goeker M."/>
        </authorList>
    </citation>
    <scope>NUCLEOTIDE SEQUENCE [LARGE SCALE GENOMIC DNA]</scope>
    <source>
        <strain evidence="2 3">DSM 28520</strain>
    </source>
</reference>
<dbReference type="InterPro" id="IPR029063">
    <property type="entry name" value="SAM-dependent_MTases_sf"/>
</dbReference>
<gene>
    <name evidence="2" type="ORF">C7382_10797</name>
</gene>
<dbReference type="InterPro" id="IPR041698">
    <property type="entry name" value="Methyltransf_25"/>
</dbReference>
<dbReference type="Pfam" id="PF13649">
    <property type="entry name" value="Methyltransf_25"/>
    <property type="match status" value="1"/>
</dbReference>
<accession>A0A2U1FEU6</accession>
<dbReference type="Proteomes" id="UP000245462">
    <property type="component" value="Unassembled WGS sequence"/>
</dbReference>
<dbReference type="CDD" id="cd02440">
    <property type="entry name" value="AdoMet_MTases"/>
    <property type="match status" value="1"/>
</dbReference>
<dbReference type="GO" id="GO:0008168">
    <property type="term" value="F:methyltransferase activity"/>
    <property type="evidence" value="ECO:0007669"/>
    <property type="project" value="UniProtKB-KW"/>
</dbReference>
<sequence>MTYSNCFQIIIEMNLIKEFSTALCSEKRSGRIPEELDFFGSLVGEWEIEWTDRLYDATPRRVKGEWIFSWVLDGTAIQDLFIVPSRSERLINKQPDAEYGTTLRIFNPKTSAWDIFYGCTGEAIRLTARKTGDDIVLTENTTGRMRYVFSDMTATAFHWRKEQQNENGTWQTVARVVATKRQQQNMAQKNAYQKQINRYDDVLTGRKWWSWLYMHCLWKTDDNIVAKEIMEMIPDNFRGRILDVPVGTAVFTHDKYRRMANAEIIGLDYSQAMLDIAWSRFEDTEIKNVVLQQGDVCELPFHSNYFDLVLSMNGFHAFPDKEKAFAEVFRVLKYGGTFCGCFYIKGQRKPADWFVRKVLDKKGLPPHYTLEQAEKKLRALFGENLKIWNEGSILIFRCVKPDGQR</sequence>
<protein>
    <submittedName>
        <fullName evidence="2">Methyltransferase family protein</fullName>
    </submittedName>
</protein>
<dbReference type="SUPFAM" id="SSF53335">
    <property type="entry name" value="S-adenosyl-L-methionine-dependent methyltransferases"/>
    <property type="match status" value="1"/>
</dbReference>
<evidence type="ECO:0000259" key="1">
    <source>
        <dbReference type="Pfam" id="PF13649"/>
    </source>
</evidence>
<proteinExistence type="predicted"/>
<organism evidence="2 3">
    <name type="scientific">Porphyromonas loveana</name>
    <dbReference type="NCBI Taxonomy" id="1884669"/>
    <lineage>
        <taxon>Bacteria</taxon>
        <taxon>Pseudomonadati</taxon>
        <taxon>Bacteroidota</taxon>
        <taxon>Bacteroidia</taxon>
        <taxon>Bacteroidales</taxon>
        <taxon>Porphyromonadaceae</taxon>
        <taxon>Porphyromonas</taxon>
    </lineage>
</organism>
<dbReference type="Gene3D" id="3.40.50.150">
    <property type="entry name" value="Vaccinia Virus protein VP39"/>
    <property type="match status" value="1"/>
</dbReference>
<feature type="domain" description="Methyltransferase" evidence="1">
    <location>
        <begin position="241"/>
        <end position="336"/>
    </location>
</feature>
<evidence type="ECO:0000313" key="3">
    <source>
        <dbReference type="Proteomes" id="UP000245462"/>
    </source>
</evidence>
<keyword evidence="3" id="KW-1185">Reference proteome</keyword>